<sequence>MNYRETTKIVIDECYLALSKVEEKQIDMLIDYLFNADKVFFIGVGRVKLELEAFAKRLAHLGIKTHIVGDINEPAMTDKDILVVGSGSGESLVPVAIAKKAKSIGGKIIHIGSNPHSSLAPITDLMVRIPVQTKLYLEDEISSNQPMSSLFEQSLLLLGDIVAKMIVERKQINLKSLWQYHANLE</sequence>
<gene>
    <name evidence="3" type="ORF">DWY77_05625</name>
</gene>
<proteinExistence type="inferred from homology"/>
<dbReference type="Proteomes" id="UP000286147">
    <property type="component" value="Unassembled WGS sequence"/>
</dbReference>
<dbReference type="EMBL" id="QRTP01000010">
    <property type="protein sequence ID" value="RGQ83824.1"/>
    <property type="molecule type" value="Genomic_DNA"/>
</dbReference>
<evidence type="ECO:0000259" key="2">
    <source>
        <dbReference type="PROSITE" id="PS51464"/>
    </source>
</evidence>
<dbReference type="PROSITE" id="PS51464">
    <property type="entry name" value="SIS"/>
    <property type="match status" value="1"/>
</dbReference>
<reference evidence="3 4" key="1">
    <citation type="submission" date="2018-08" db="EMBL/GenBank/DDBJ databases">
        <title>A genome reference for cultivated species of the human gut microbiota.</title>
        <authorList>
            <person name="Zou Y."/>
            <person name="Xue W."/>
            <person name="Luo G."/>
        </authorList>
    </citation>
    <scope>NUCLEOTIDE SEQUENCE [LARGE SCALE GENOMIC DNA]</scope>
    <source>
        <strain evidence="3 4">AF27-12</strain>
    </source>
</reference>
<dbReference type="InterPro" id="IPR046348">
    <property type="entry name" value="SIS_dom_sf"/>
</dbReference>
<dbReference type="GO" id="GO:0016853">
    <property type="term" value="F:isomerase activity"/>
    <property type="evidence" value="ECO:0007669"/>
    <property type="project" value="InterPro"/>
</dbReference>
<name>A0A412CEW0_9FIRM</name>
<dbReference type="PANTHER" id="PTHR43443">
    <property type="entry name" value="3-HEXULOSE-6-PHOSPHATE ISOMERASE"/>
    <property type="match status" value="1"/>
</dbReference>
<organism evidence="3 4">
    <name type="scientific">Megamonas rupellensis</name>
    <dbReference type="NCBI Taxonomy" id="491921"/>
    <lineage>
        <taxon>Bacteria</taxon>
        <taxon>Bacillati</taxon>
        <taxon>Bacillota</taxon>
        <taxon>Negativicutes</taxon>
        <taxon>Selenomonadales</taxon>
        <taxon>Selenomonadaceae</taxon>
        <taxon>Megamonas</taxon>
    </lineage>
</organism>
<dbReference type="SUPFAM" id="SSF53697">
    <property type="entry name" value="SIS domain"/>
    <property type="match status" value="1"/>
</dbReference>
<comment type="similarity">
    <text evidence="1">Belongs to the SIS family. PHI subfamily.</text>
</comment>
<evidence type="ECO:0000313" key="4">
    <source>
        <dbReference type="Proteomes" id="UP000286147"/>
    </source>
</evidence>
<dbReference type="AlphaFoldDB" id="A0A412CEW0"/>
<dbReference type="GO" id="GO:1901135">
    <property type="term" value="P:carbohydrate derivative metabolic process"/>
    <property type="evidence" value="ECO:0007669"/>
    <property type="project" value="InterPro"/>
</dbReference>
<dbReference type="GO" id="GO:0097367">
    <property type="term" value="F:carbohydrate derivative binding"/>
    <property type="evidence" value="ECO:0007669"/>
    <property type="project" value="InterPro"/>
</dbReference>
<evidence type="ECO:0000313" key="3">
    <source>
        <dbReference type="EMBL" id="RGQ83824.1"/>
    </source>
</evidence>
<dbReference type="InterPro" id="IPR001347">
    <property type="entry name" value="SIS_dom"/>
</dbReference>
<dbReference type="PANTHER" id="PTHR43443:SF1">
    <property type="entry name" value="3-HEXULOSE-6-PHOSPHATE ISOMERASE"/>
    <property type="match status" value="1"/>
</dbReference>
<accession>A0A412CEW0</accession>
<dbReference type="NCBIfam" id="TIGR03127">
    <property type="entry name" value="RuMP_HxlB"/>
    <property type="match status" value="1"/>
</dbReference>
<evidence type="ECO:0000256" key="1">
    <source>
        <dbReference type="ARBA" id="ARBA00009235"/>
    </source>
</evidence>
<comment type="caution">
    <text evidence="3">The sequence shown here is derived from an EMBL/GenBank/DDBJ whole genome shotgun (WGS) entry which is preliminary data.</text>
</comment>
<dbReference type="RefSeq" id="WP_118035904.1">
    <property type="nucleotide sequence ID" value="NZ_QRTP01000010.1"/>
</dbReference>
<feature type="domain" description="SIS" evidence="2">
    <location>
        <begin position="29"/>
        <end position="172"/>
    </location>
</feature>
<dbReference type="Gene3D" id="3.40.50.10490">
    <property type="entry name" value="Glucose-6-phosphate isomerase like protein, domain 1"/>
    <property type="match status" value="1"/>
</dbReference>
<protein>
    <submittedName>
        <fullName evidence="3">SIS domain-containing protein</fullName>
    </submittedName>
</protein>
<dbReference type="Pfam" id="PF01380">
    <property type="entry name" value="SIS"/>
    <property type="match status" value="1"/>
</dbReference>
<dbReference type="InterPro" id="IPR017552">
    <property type="entry name" value="PHI/rmpB"/>
</dbReference>